<dbReference type="PANTHER" id="PTHR47183">
    <property type="entry name" value="GLUCOSE-1-PHOSPHATE CYTIDYLYLTRANSFERASE-RELATED"/>
    <property type="match status" value="1"/>
</dbReference>
<dbReference type="GO" id="GO:0009243">
    <property type="term" value="P:O antigen biosynthetic process"/>
    <property type="evidence" value="ECO:0007669"/>
    <property type="project" value="InterPro"/>
</dbReference>
<dbReference type="Proteomes" id="UP000033115">
    <property type="component" value="Chromosome"/>
</dbReference>
<dbReference type="InterPro" id="IPR029044">
    <property type="entry name" value="Nucleotide-diphossugar_trans"/>
</dbReference>
<feature type="domain" description="Nucleotidyl transferase" evidence="1">
    <location>
        <begin position="2"/>
        <end position="199"/>
    </location>
</feature>
<protein>
    <submittedName>
        <fullName evidence="2">Nucleotidyl transferase</fullName>
    </submittedName>
</protein>
<dbReference type="InterPro" id="IPR046981">
    <property type="entry name" value="G1P_cyt_trans"/>
</dbReference>
<evidence type="ECO:0000313" key="2">
    <source>
        <dbReference type="EMBL" id="AKA71842.1"/>
    </source>
</evidence>
<evidence type="ECO:0000313" key="3">
    <source>
        <dbReference type="Proteomes" id="UP000033115"/>
    </source>
</evidence>
<gene>
    <name evidence="2" type="ORF">CSCA_4717</name>
</gene>
<dbReference type="RefSeq" id="WP_029163421.1">
    <property type="nucleotide sequence ID" value="NZ_CP009933.1"/>
</dbReference>
<evidence type="ECO:0000259" key="1">
    <source>
        <dbReference type="Pfam" id="PF00483"/>
    </source>
</evidence>
<dbReference type="AlphaFoldDB" id="A0A0E3JRQ7"/>
<accession>A0A0E3JRQ7</accession>
<dbReference type="GO" id="GO:0047343">
    <property type="term" value="F:glucose-1-phosphate cytidylyltransferase activity"/>
    <property type="evidence" value="ECO:0007669"/>
    <property type="project" value="InterPro"/>
</dbReference>
<dbReference type="InterPro" id="IPR013446">
    <property type="entry name" value="G1P_cyt_trans-like"/>
</dbReference>
<dbReference type="CDD" id="cd02524">
    <property type="entry name" value="G1P_cytidylyltransferase"/>
    <property type="match status" value="1"/>
</dbReference>
<dbReference type="Pfam" id="PF00483">
    <property type="entry name" value="NTP_transferase"/>
    <property type="match status" value="1"/>
</dbReference>
<proteinExistence type="predicted"/>
<name>A0A0E3JRQ7_CLOSL</name>
<reference evidence="2 3" key="1">
    <citation type="journal article" date="2015" name="J. Biotechnol.">
        <title>Complete genome sequence of a malodorant-producing acetogen, Clostridium scatologenes ATCC 25775(T).</title>
        <authorList>
            <person name="Zhu Z."/>
            <person name="Guo T."/>
            <person name="Zheng H."/>
            <person name="Song T."/>
            <person name="Ouyang P."/>
            <person name="Xie J."/>
        </authorList>
    </citation>
    <scope>NUCLEOTIDE SEQUENCE [LARGE SCALE GENOMIC DNA]</scope>
    <source>
        <strain evidence="2 3">ATCC 25775</strain>
    </source>
</reference>
<dbReference type="PANTHER" id="PTHR47183:SF2">
    <property type="entry name" value="GLUCOSE-1-PHOSPHATE CYTIDYLYLTRANSFERASE-RELATED"/>
    <property type="match status" value="1"/>
</dbReference>
<dbReference type="SUPFAM" id="SSF53448">
    <property type="entry name" value="Nucleotide-diphospho-sugar transferases"/>
    <property type="match status" value="1"/>
</dbReference>
<dbReference type="Gene3D" id="3.90.550.10">
    <property type="entry name" value="Spore Coat Polysaccharide Biosynthesis Protein SpsA, Chain A"/>
    <property type="match status" value="1"/>
</dbReference>
<dbReference type="KEGG" id="csq:CSCA_4717"/>
<keyword evidence="3" id="KW-1185">Reference proteome</keyword>
<organism evidence="2 3">
    <name type="scientific">Clostridium scatologenes</name>
    <dbReference type="NCBI Taxonomy" id="1548"/>
    <lineage>
        <taxon>Bacteria</taxon>
        <taxon>Bacillati</taxon>
        <taxon>Bacillota</taxon>
        <taxon>Clostridia</taxon>
        <taxon>Eubacteriales</taxon>
        <taxon>Clostridiaceae</taxon>
        <taxon>Clostridium</taxon>
    </lineage>
</organism>
<dbReference type="STRING" id="1548.CSCA_4717"/>
<keyword evidence="2" id="KW-0808">Transferase</keyword>
<dbReference type="NCBIfam" id="TIGR02623">
    <property type="entry name" value="G1P_cyt_trans"/>
    <property type="match status" value="1"/>
</dbReference>
<dbReference type="EMBL" id="CP009933">
    <property type="protein sequence ID" value="AKA71842.1"/>
    <property type="molecule type" value="Genomic_DNA"/>
</dbReference>
<sequence>MKVVIVCGGKGTRMGQETEFRPKPLILIGGKPILWHIMKFYSSYGYNDFILCIGYKGDMIKQYFMEMYWRNNDFTLHIDGNSKIDYKTNENENWNITIIDTGLETMTGGRLKKVEKYIDEDEFMFTYGDGLSDINLRELVKYHRNKNRIATLTGVHPASSFGLMNVEDGIVRAFREKPILNDLVNGGYMIMNKKIFNYFPEKDCAFEEEPLVGLAKDGQLAVYEHHGFWKAIDTNKDVIFVNSMFSKGVMPWLTSN</sequence>
<dbReference type="HOGENOM" id="CLU_029499_10_0_9"/>
<dbReference type="InterPro" id="IPR005835">
    <property type="entry name" value="NTP_transferase_dom"/>
</dbReference>